<dbReference type="OrthoDB" id="9796839at2"/>
<dbReference type="GO" id="GO:0006654">
    <property type="term" value="P:phosphatidic acid biosynthetic process"/>
    <property type="evidence" value="ECO:0007669"/>
    <property type="project" value="TreeGrafter"/>
</dbReference>
<accession>A0A5B8XVJ3</accession>
<dbReference type="InterPro" id="IPR002123">
    <property type="entry name" value="Plipid/glycerol_acylTrfase"/>
</dbReference>
<dbReference type="SUPFAM" id="SSF69593">
    <property type="entry name" value="Glycerol-3-phosphate (1)-acyltransferase"/>
    <property type="match status" value="1"/>
</dbReference>
<sequence length="192" mass="21495">MGLLKTIGALYLKAAGWEAVGEVPEGKYIVVAAPHTSNWDLPYTLAVAWVLGVKIHWLGKHTLFEGPFGPFMKALRGVPIDRRSSNNATKSVANWIQEQKGDVVLAVAVEGTRSKKEFWKSGFFYIAKEANVPLLLGFLDYKNKRGGFGPVLQPTEHPRELMDQMRAFYDGIEGKRHENTTPVRLREEVTDV</sequence>
<dbReference type="EMBL" id="CP042467">
    <property type="protein sequence ID" value="QED29201.1"/>
    <property type="molecule type" value="Genomic_DNA"/>
</dbReference>
<dbReference type="GO" id="GO:0003841">
    <property type="term" value="F:1-acylglycerol-3-phosphate O-acyltransferase activity"/>
    <property type="evidence" value="ECO:0007669"/>
    <property type="project" value="TreeGrafter"/>
</dbReference>
<evidence type="ECO:0000259" key="3">
    <source>
        <dbReference type="SMART" id="SM00563"/>
    </source>
</evidence>
<dbReference type="PANTHER" id="PTHR10434">
    <property type="entry name" value="1-ACYL-SN-GLYCEROL-3-PHOSPHATE ACYLTRANSFERASE"/>
    <property type="match status" value="1"/>
</dbReference>
<dbReference type="SMART" id="SM00563">
    <property type="entry name" value="PlsC"/>
    <property type="match status" value="1"/>
</dbReference>
<feature type="domain" description="Phospholipid/glycerol acyltransferase" evidence="3">
    <location>
        <begin position="29"/>
        <end position="139"/>
    </location>
</feature>
<dbReference type="KEGG" id="bbae:FRD01_18540"/>
<dbReference type="RefSeq" id="WP_146962400.1">
    <property type="nucleotide sequence ID" value="NZ_CP042467.1"/>
</dbReference>
<evidence type="ECO:0000256" key="1">
    <source>
        <dbReference type="ARBA" id="ARBA00022679"/>
    </source>
</evidence>
<organism evidence="4 5">
    <name type="scientific">Microvenator marinus</name>
    <dbReference type="NCBI Taxonomy" id="2600177"/>
    <lineage>
        <taxon>Bacteria</taxon>
        <taxon>Deltaproteobacteria</taxon>
        <taxon>Bradymonadales</taxon>
        <taxon>Microvenatoraceae</taxon>
        <taxon>Microvenator</taxon>
    </lineage>
</organism>
<proteinExistence type="predicted"/>
<gene>
    <name evidence="4" type="ORF">FRD01_18540</name>
</gene>
<evidence type="ECO:0000313" key="5">
    <source>
        <dbReference type="Proteomes" id="UP000321595"/>
    </source>
</evidence>
<protein>
    <submittedName>
        <fullName evidence="4">Acyltransferase</fullName>
    </submittedName>
</protein>
<evidence type="ECO:0000313" key="4">
    <source>
        <dbReference type="EMBL" id="QED29201.1"/>
    </source>
</evidence>
<dbReference type="PANTHER" id="PTHR10434:SF9">
    <property type="entry name" value="PHOSPHOLIPID_GLYCEROL ACYLTRANSFERASE DOMAIN-CONTAINING PROTEIN"/>
    <property type="match status" value="1"/>
</dbReference>
<dbReference type="Pfam" id="PF01553">
    <property type="entry name" value="Acyltransferase"/>
    <property type="match status" value="1"/>
</dbReference>
<name>A0A5B8XVJ3_9DELT</name>
<reference evidence="4 5" key="1">
    <citation type="submission" date="2019-08" db="EMBL/GenBank/DDBJ databases">
        <authorList>
            <person name="Liang Q."/>
        </authorList>
    </citation>
    <scope>NUCLEOTIDE SEQUENCE [LARGE SCALE GENOMIC DNA]</scope>
    <source>
        <strain evidence="4 5">V1718</strain>
    </source>
</reference>
<keyword evidence="2 4" id="KW-0012">Acyltransferase</keyword>
<dbReference type="Proteomes" id="UP000321595">
    <property type="component" value="Chromosome"/>
</dbReference>
<dbReference type="AlphaFoldDB" id="A0A5B8XVJ3"/>
<evidence type="ECO:0000256" key="2">
    <source>
        <dbReference type="ARBA" id="ARBA00023315"/>
    </source>
</evidence>
<keyword evidence="5" id="KW-1185">Reference proteome</keyword>
<keyword evidence="1 4" id="KW-0808">Transferase</keyword>